<dbReference type="RefSeq" id="WP_125044019.1">
    <property type="nucleotide sequence ID" value="NZ_BHZC01000001.1"/>
</dbReference>
<dbReference type="AlphaFoldDB" id="A0A7U9KRN5"/>
<comment type="caution">
    <text evidence="2">The sequence shown here is derived from an EMBL/GenBank/DDBJ whole genome shotgun (WGS) entry which is preliminary data.</text>
</comment>
<feature type="signal peptide" evidence="1">
    <location>
        <begin position="1"/>
        <end position="32"/>
    </location>
</feature>
<protein>
    <recommendedName>
        <fullName evidence="4">SH3b domain-containing protein</fullName>
    </recommendedName>
</protein>
<dbReference type="GeneID" id="95620307"/>
<evidence type="ECO:0000313" key="2">
    <source>
        <dbReference type="EMBL" id="GCD33553.1"/>
    </source>
</evidence>
<evidence type="ECO:0000313" key="3">
    <source>
        <dbReference type="Proteomes" id="UP000287830"/>
    </source>
</evidence>
<dbReference type="OrthoDB" id="4240204at2"/>
<dbReference type="Proteomes" id="UP000287830">
    <property type="component" value="Unassembled WGS sequence"/>
</dbReference>
<proteinExistence type="predicted"/>
<dbReference type="EMBL" id="BHZC01000001">
    <property type="protein sequence ID" value="GCD33553.1"/>
    <property type="molecule type" value="Genomic_DNA"/>
</dbReference>
<feature type="chain" id="PRO_5031472833" description="SH3b domain-containing protein" evidence="1">
    <location>
        <begin position="33"/>
        <end position="113"/>
    </location>
</feature>
<sequence>MRSTAVTRTITKLAVATAATGALVATTGAAHATARTPDTATASHAARQTAAAVCTVNDNGVNFRGGPGETFPVLGKVNAGQKLNLRGQQGNWVMGDLWGGRTGVWIHVAYLNC</sequence>
<evidence type="ECO:0000256" key="1">
    <source>
        <dbReference type="SAM" id="SignalP"/>
    </source>
</evidence>
<keyword evidence="1" id="KW-0732">Signal</keyword>
<evidence type="ECO:0008006" key="4">
    <source>
        <dbReference type="Google" id="ProtNLM"/>
    </source>
</evidence>
<accession>A0A7U9KRN5</accession>
<organism evidence="2 3">
    <name type="scientific">Streptomyces chrestomyceticus JCM 4735</name>
    <dbReference type="NCBI Taxonomy" id="1306181"/>
    <lineage>
        <taxon>Bacteria</taxon>
        <taxon>Bacillati</taxon>
        <taxon>Actinomycetota</taxon>
        <taxon>Actinomycetes</taxon>
        <taxon>Kitasatosporales</taxon>
        <taxon>Streptomycetaceae</taxon>
        <taxon>Streptomyces</taxon>
    </lineage>
</organism>
<reference evidence="2 3" key="1">
    <citation type="submission" date="2018-11" db="EMBL/GenBank/DDBJ databases">
        <title>Whole genome sequence of Streptomyces chrestomyceticus NBRC 13444(T).</title>
        <authorList>
            <person name="Komaki H."/>
            <person name="Tamura T."/>
        </authorList>
    </citation>
    <scope>NUCLEOTIDE SEQUENCE [LARGE SCALE GENOMIC DNA]</scope>
    <source>
        <strain evidence="2 3">NBRC 13444</strain>
    </source>
</reference>
<gene>
    <name evidence="2" type="ORF">OEIGOIKO_01274</name>
</gene>
<name>A0A7U9KRN5_9ACTN</name>
<dbReference type="Gene3D" id="2.30.30.40">
    <property type="entry name" value="SH3 Domains"/>
    <property type="match status" value="1"/>
</dbReference>